<dbReference type="CDD" id="cd19499">
    <property type="entry name" value="RecA-like_ClpB_Hsp104-like"/>
    <property type="match status" value="1"/>
</dbReference>
<dbReference type="FunFam" id="3.40.50.300:FF:000025">
    <property type="entry name" value="ATP-dependent Clp protease subunit"/>
    <property type="match status" value="1"/>
</dbReference>
<keyword evidence="1" id="KW-0547">Nucleotide-binding</keyword>
<evidence type="ECO:0000259" key="5">
    <source>
        <dbReference type="SMART" id="SM00382"/>
    </source>
</evidence>
<sequence length="688" mass="75678">MASSSRTSTAQAYDPLLGTNMSPPSSSSTSTSTVLADEVSTMCSQILAEMKGMIAVGAAAAVCFGAWRYYTYHTCLGTYGRDMTAAAGKGDPVVGRDDEIDRVIRILCRRSKNCVALVGAAGVGKTAIAEGLAQRIAAGKVPKQLKGTRLVELDLGAMVAGTQWRGMFEERMKAVIRRTEASRGKIILFIDEMHTLVGAGDYPRRNDAANMLKPALARGRIRCIGATTFDEYRKPIEKDTALERRFQKVHVEQLTTQATVAILQGIRRRYQKHYGLEIQDAAVDAAVHLADRYITGRQFPDKAIDLIDEACTSVERKAKAIVGPDLIAQVVSRWTGIPLTQLDQDEKVKLMHLADKLHERVVGQNEAVDLVADAVLRSRVGLARGGQPVGSFLFLGSTGVGKTELAKALAEQLFGSEKMLVRFDMSEYSCPSSVTRLIGAPPSFTNRSVPFTASQSYHGYHDGGQLTEKVRRRPYSVILFDEVEKADYSVLNVFLQLLDDGVLTDGKGQNVDFKNTVIIMTSNLGAQHLTEGSTMKVAHDLLMKQVRKYFKPELLNRLSEVVIFELLSHQQLKEIVNIQMKDAIARVASKGISLVLRDAALDVILSESYDPMYGARPIKRWVEKNAITVICKMLVSGEADEGSTISIDADNDNKGLKYQLWIALFRKLQDEADTMHESVEMKGSILHE</sequence>
<keyword evidence="3" id="KW-0143">Chaperone</keyword>
<dbReference type="PROSITE" id="PS00870">
    <property type="entry name" value="CLPAB_1"/>
    <property type="match status" value="1"/>
</dbReference>
<dbReference type="InterPro" id="IPR018368">
    <property type="entry name" value="ClpA/B_CS1"/>
</dbReference>
<dbReference type="InterPro" id="IPR041546">
    <property type="entry name" value="ClpA/ClpB_AAA_lid"/>
</dbReference>
<dbReference type="Gene3D" id="3.40.50.300">
    <property type="entry name" value="P-loop containing nucleotide triphosphate hydrolases"/>
    <property type="match status" value="3"/>
</dbReference>
<dbReference type="PRINTS" id="PR00300">
    <property type="entry name" value="CLPPROTEASEA"/>
</dbReference>
<proteinExistence type="predicted"/>
<dbReference type="InterPro" id="IPR050130">
    <property type="entry name" value="ClpA_ClpB"/>
</dbReference>
<evidence type="ECO:0000256" key="3">
    <source>
        <dbReference type="ARBA" id="ARBA00023186"/>
    </source>
</evidence>
<accession>M8AXV4</accession>
<dbReference type="GO" id="GO:0016887">
    <property type="term" value="F:ATP hydrolysis activity"/>
    <property type="evidence" value="ECO:0007669"/>
    <property type="project" value="InterPro"/>
</dbReference>
<dbReference type="CDD" id="cd00009">
    <property type="entry name" value="AAA"/>
    <property type="match status" value="1"/>
</dbReference>
<dbReference type="GO" id="GO:0005737">
    <property type="term" value="C:cytoplasm"/>
    <property type="evidence" value="ECO:0007669"/>
    <property type="project" value="TreeGrafter"/>
</dbReference>
<dbReference type="Pfam" id="PF00004">
    <property type="entry name" value="AAA"/>
    <property type="match status" value="1"/>
</dbReference>
<dbReference type="SMART" id="SM01086">
    <property type="entry name" value="ClpB_D2-small"/>
    <property type="match status" value="1"/>
</dbReference>
<dbReference type="SUPFAM" id="SSF52540">
    <property type="entry name" value="P-loop containing nucleoside triphosphate hydrolases"/>
    <property type="match status" value="2"/>
</dbReference>
<dbReference type="InterPro" id="IPR027417">
    <property type="entry name" value="P-loop_NTPase"/>
</dbReference>
<dbReference type="InterPro" id="IPR019489">
    <property type="entry name" value="Clp_ATPase_C"/>
</dbReference>
<organism evidence="7">
    <name type="scientific">Aegilops tauschii</name>
    <name type="common">Tausch's goatgrass</name>
    <name type="synonym">Aegilops squarrosa</name>
    <dbReference type="NCBI Taxonomy" id="37682"/>
    <lineage>
        <taxon>Eukaryota</taxon>
        <taxon>Viridiplantae</taxon>
        <taxon>Streptophyta</taxon>
        <taxon>Embryophyta</taxon>
        <taxon>Tracheophyta</taxon>
        <taxon>Spermatophyta</taxon>
        <taxon>Magnoliopsida</taxon>
        <taxon>Liliopsida</taxon>
        <taxon>Poales</taxon>
        <taxon>Poaceae</taxon>
        <taxon>BOP clade</taxon>
        <taxon>Pooideae</taxon>
        <taxon>Triticodae</taxon>
        <taxon>Triticeae</taxon>
        <taxon>Triticinae</taxon>
        <taxon>Aegilops</taxon>
    </lineage>
</organism>
<dbReference type="PANTHER" id="PTHR11638">
    <property type="entry name" value="ATP-DEPENDENT CLP PROTEASE"/>
    <property type="match status" value="1"/>
</dbReference>
<evidence type="ECO:0000256" key="2">
    <source>
        <dbReference type="ARBA" id="ARBA00022840"/>
    </source>
</evidence>
<feature type="compositionally biased region" description="Polar residues" evidence="4">
    <location>
        <begin position="1"/>
        <end position="11"/>
    </location>
</feature>
<feature type="domain" description="Clp ATPase C-terminal" evidence="6">
    <location>
        <begin position="567"/>
        <end position="658"/>
    </location>
</feature>
<name>M8AXV4_AEGTA</name>
<evidence type="ECO:0000259" key="6">
    <source>
        <dbReference type="SMART" id="SM01086"/>
    </source>
</evidence>
<keyword evidence="2" id="KW-0067">ATP-binding</keyword>
<dbReference type="InterPro" id="IPR003593">
    <property type="entry name" value="AAA+_ATPase"/>
</dbReference>
<dbReference type="EnsemblPlants" id="EMT06525">
    <property type="protein sequence ID" value="EMT06525"/>
    <property type="gene ID" value="F775_21133"/>
</dbReference>
<evidence type="ECO:0000256" key="1">
    <source>
        <dbReference type="ARBA" id="ARBA00022741"/>
    </source>
</evidence>
<dbReference type="Pfam" id="PF10431">
    <property type="entry name" value="ClpB_D2-small"/>
    <property type="match status" value="1"/>
</dbReference>
<dbReference type="Pfam" id="PF07724">
    <property type="entry name" value="AAA_2"/>
    <property type="match status" value="1"/>
</dbReference>
<dbReference type="InterPro" id="IPR003959">
    <property type="entry name" value="ATPase_AAA_core"/>
</dbReference>
<feature type="compositionally biased region" description="Low complexity" evidence="4">
    <location>
        <begin position="22"/>
        <end position="31"/>
    </location>
</feature>
<dbReference type="Pfam" id="PF17871">
    <property type="entry name" value="AAA_lid_9"/>
    <property type="match status" value="1"/>
</dbReference>
<dbReference type="PANTHER" id="PTHR11638:SF154">
    <property type="entry name" value="AAA+ ATPASE DOMAIN-CONTAINING PROTEIN"/>
    <property type="match status" value="1"/>
</dbReference>
<dbReference type="AlphaFoldDB" id="M8AXV4"/>
<dbReference type="GO" id="GO:0034605">
    <property type="term" value="P:cellular response to heat"/>
    <property type="evidence" value="ECO:0007669"/>
    <property type="project" value="TreeGrafter"/>
</dbReference>
<feature type="domain" description="AAA+ ATPase" evidence="5">
    <location>
        <begin position="388"/>
        <end position="554"/>
    </location>
</feature>
<dbReference type="GO" id="GO:0005524">
    <property type="term" value="F:ATP binding"/>
    <property type="evidence" value="ECO:0007669"/>
    <property type="project" value="UniProtKB-KW"/>
</dbReference>
<dbReference type="SMART" id="SM00382">
    <property type="entry name" value="AAA"/>
    <property type="match status" value="2"/>
</dbReference>
<protein>
    <submittedName>
        <fullName evidence="7">ATP-dependent Clp protease ATP-binding subunit clpA-like CD4A, chloroplastic</fullName>
    </submittedName>
</protein>
<feature type="region of interest" description="Disordered" evidence="4">
    <location>
        <begin position="1"/>
        <end position="31"/>
    </location>
</feature>
<evidence type="ECO:0000256" key="4">
    <source>
        <dbReference type="SAM" id="MobiDB-lite"/>
    </source>
</evidence>
<dbReference type="InterPro" id="IPR001270">
    <property type="entry name" value="ClpA/B"/>
</dbReference>
<feature type="domain" description="AAA+ ATPase" evidence="5">
    <location>
        <begin position="111"/>
        <end position="255"/>
    </location>
</feature>
<dbReference type="Gene3D" id="1.10.8.60">
    <property type="match status" value="1"/>
</dbReference>
<evidence type="ECO:0000313" key="7">
    <source>
        <dbReference type="EnsemblPlants" id="EMT06525"/>
    </source>
</evidence>
<reference evidence="7" key="1">
    <citation type="submission" date="2015-06" db="UniProtKB">
        <authorList>
            <consortium name="EnsemblPlants"/>
        </authorList>
    </citation>
    <scope>IDENTIFICATION</scope>
</reference>